<proteinExistence type="predicted"/>
<comment type="caution">
    <text evidence="1">The sequence shown here is derived from an EMBL/GenBank/DDBJ whole genome shotgun (WGS) entry which is preliminary data.</text>
</comment>
<keyword evidence="2" id="KW-1185">Reference proteome</keyword>
<accession>A0A543KBK4</accession>
<name>A0A543KBK4_9RHOB</name>
<dbReference type="AlphaFoldDB" id="A0A543KBK4"/>
<organism evidence="1 2">
    <name type="scientific">Roseinatronobacter monicus</name>
    <dbReference type="NCBI Taxonomy" id="393481"/>
    <lineage>
        <taxon>Bacteria</taxon>
        <taxon>Pseudomonadati</taxon>
        <taxon>Pseudomonadota</taxon>
        <taxon>Alphaproteobacteria</taxon>
        <taxon>Rhodobacterales</taxon>
        <taxon>Paracoccaceae</taxon>
        <taxon>Roseinatronobacter</taxon>
    </lineage>
</organism>
<gene>
    <name evidence="1" type="ORF">BD293_1062</name>
</gene>
<dbReference type="Proteomes" id="UP000320582">
    <property type="component" value="Unassembled WGS sequence"/>
</dbReference>
<reference evidence="1 2" key="1">
    <citation type="submission" date="2019-06" db="EMBL/GenBank/DDBJ databases">
        <title>Genomic Encyclopedia of Archaeal and Bacterial Type Strains, Phase II (KMG-II): from individual species to whole genera.</title>
        <authorList>
            <person name="Goeker M."/>
        </authorList>
    </citation>
    <scope>NUCLEOTIDE SEQUENCE [LARGE SCALE GENOMIC DNA]</scope>
    <source>
        <strain evidence="1 2">DSM 18423</strain>
    </source>
</reference>
<evidence type="ECO:0000313" key="2">
    <source>
        <dbReference type="Proteomes" id="UP000320582"/>
    </source>
</evidence>
<protein>
    <submittedName>
        <fullName evidence="1">Uncharacterized protein</fullName>
    </submittedName>
</protein>
<dbReference type="EMBL" id="VFPT01000001">
    <property type="protein sequence ID" value="TQM92455.1"/>
    <property type="molecule type" value="Genomic_DNA"/>
</dbReference>
<sequence length="160" mass="17989">MYLRVSKSGNRSYLQIVEGYRDDSGRVKQRVVANLGRLDQLGEKDVSALIHGLQRAVGLPEALPQAPKFDAAKAFGDVWLLHQLWHELGLADAVRRALRSSRRQFDAEALVRAMVFNRLTEPTSKLGVVEWLRHETSMPGIDPDTPTLTLWARILADFEG</sequence>
<evidence type="ECO:0000313" key="1">
    <source>
        <dbReference type="EMBL" id="TQM92455.1"/>
    </source>
</evidence>